<comment type="caution">
    <text evidence="2">The sequence shown here is derived from an EMBL/GenBank/DDBJ whole genome shotgun (WGS) entry which is preliminary data.</text>
</comment>
<dbReference type="AlphaFoldDB" id="K2AW17"/>
<feature type="domain" description="Metalloprotease TldD/E C-terminal" evidence="1">
    <location>
        <begin position="226"/>
        <end position="424"/>
    </location>
</feature>
<reference evidence="2" key="1">
    <citation type="journal article" date="2012" name="Science">
        <title>Fermentation, hydrogen, and sulfur metabolism in multiple uncultivated bacterial phyla.</title>
        <authorList>
            <person name="Wrighton K.C."/>
            <person name="Thomas B.C."/>
            <person name="Sharon I."/>
            <person name="Miller C.S."/>
            <person name="Castelle C.J."/>
            <person name="VerBerkmoes N.C."/>
            <person name="Wilkins M.J."/>
            <person name="Hettich R.L."/>
            <person name="Lipton M.S."/>
            <person name="Williams K.H."/>
            <person name="Long P.E."/>
            <person name="Banfield J.F."/>
        </authorList>
    </citation>
    <scope>NUCLEOTIDE SEQUENCE [LARGE SCALE GENOMIC DNA]</scope>
</reference>
<dbReference type="EMBL" id="AMFJ01021653">
    <property type="protein sequence ID" value="EKD66027.1"/>
    <property type="molecule type" value="Genomic_DNA"/>
</dbReference>
<gene>
    <name evidence="2" type="ORF">ACD_49C00067G0013</name>
</gene>
<evidence type="ECO:0000313" key="2">
    <source>
        <dbReference type="EMBL" id="EKD66027.1"/>
    </source>
</evidence>
<dbReference type="InterPro" id="IPR047657">
    <property type="entry name" value="PmbA"/>
</dbReference>
<dbReference type="PANTHER" id="PTHR43421">
    <property type="entry name" value="METALLOPROTEASE PMBA"/>
    <property type="match status" value="1"/>
</dbReference>
<dbReference type="InterPro" id="IPR035068">
    <property type="entry name" value="TldD/PmbA_N"/>
</dbReference>
<dbReference type="GO" id="GO:0006508">
    <property type="term" value="P:proteolysis"/>
    <property type="evidence" value="ECO:0007669"/>
    <property type="project" value="InterPro"/>
</dbReference>
<dbReference type="GO" id="GO:0005829">
    <property type="term" value="C:cytosol"/>
    <property type="evidence" value="ECO:0007669"/>
    <property type="project" value="TreeGrafter"/>
</dbReference>
<protein>
    <recommendedName>
        <fullName evidence="1">Metalloprotease TldD/E C-terminal domain-containing protein</fullName>
    </recommendedName>
</protein>
<evidence type="ECO:0000259" key="1">
    <source>
        <dbReference type="Pfam" id="PF19289"/>
    </source>
</evidence>
<name>K2AW17_9BACT</name>
<organism evidence="2">
    <name type="scientific">uncultured bacterium</name>
    <name type="common">gcode 4</name>
    <dbReference type="NCBI Taxonomy" id="1234023"/>
    <lineage>
        <taxon>Bacteria</taxon>
        <taxon>environmental samples</taxon>
    </lineage>
</organism>
<dbReference type="Gene3D" id="3.30.2290.10">
    <property type="entry name" value="PmbA/TldD superfamily"/>
    <property type="match status" value="1"/>
</dbReference>
<dbReference type="InterPro" id="IPR045569">
    <property type="entry name" value="Metalloprtase-TldD/E_C"/>
</dbReference>
<dbReference type="InterPro" id="IPR036059">
    <property type="entry name" value="TldD/PmbA_sf"/>
</dbReference>
<dbReference type="GO" id="GO:0008237">
    <property type="term" value="F:metallopeptidase activity"/>
    <property type="evidence" value="ECO:0007669"/>
    <property type="project" value="InterPro"/>
</dbReference>
<sequence>MEKIEKSLKQLSQIWQEFNIEWYLNIYETKSKEISFTPVWDEISVSQDTDVSLILNIIKNNKKLTIKQNSLSYEDLCDKIKDNLWLLEVGSADSDIYMFPTKNSLDVDEIKFDIDDISWDFLLSQRNKVKNYKFSPNISVEAFSYSLNSENRYFINSLGASKSHKSTQNSYFLWLYYDTLNFSDTEYEVFYSSNYENVTSDFIAKTEQKLLAKVNPQKSQLKSWFYNVTFKNNLAGDFLDILLSWCSGEKIRQWISFLKKWDIWKKIVTDKLNIKSIHNIDSSPFNRFFDSEWIDTKDLFIIKNWVLDEIFLDSKNAKKYSKDPNWNPTYANIALIWDKTKDFLKNTNFLFTNLMWLHTIDFSTGKFALEWEWFEVNNWKIWNFVKNVSISWSILDLFLSLDSIWDDIYEHSAIKTGSITFLNQNIII</sequence>
<dbReference type="PANTHER" id="PTHR43421:SF1">
    <property type="entry name" value="METALLOPROTEASE PMBA"/>
    <property type="match status" value="1"/>
</dbReference>
<proteinExistence type="predicted"/>
<dbReference type="SUPFAM" id="SSF111283">
    <property type="entry name" value="Putative modulator of DNA gyrase, PmbA/TldD"/>
    <property type="match status" value="1"/>
</dbReference>
<dbReference type="Pfam" id="PF19289">
    <property type="entry name" value="PmbA_TldD_3rd"/>
    <property type="match status" value="1"/>
</dbReference>
<accession>K2AW17</accession>